<reference evidence="1" key="1">
    <citation type="submission" date="2018-11" db="EMBL/GenBank/DDBJ databases">
        <authorList>
            <consortium name="Pathogen Informatics"/>
        </authorList>
    </citation>
    <scope>NUCLEOTIDE SEQUENCE</scope>
</reference>
<comment type="caution">
    <text evidence="1">The sequence shown here is derived from an EMBL/GenBank/DDBJ whole genome shotgun (WGS) entry which is preliminary data.</text>
</comment>
<evidence type="ECO:0000313" key="2">
    <source>
        <dbReference type="Proteomes" id="UP000784294"/>
    </source>
</evidence>
<name>A0A448WQQ6_9PLAT</name>
<proteinExistence type="predicted"/>
<dbReference type="EMBL" id="CAAALY010033991">
    <property type="protein sequence ID" value="VEL17739.1"/>
    <property type="molecule type" value="Genomic_DNA"/>
</dbReference>
<keyword evidence="2" id="KW-1185">Reference proteome</keyword>
<protein>
    <recommendedName>
        <fullName evidence="3">Phosphorylase b kinase regulatory subunit</fullName>
    </recommendedName>
</protein>
<evidence type="ECO:0008006" key="3">
    <source>
        <dbReference type="Google" id="ProtNLM"/>
    </source>
</evidence>
<dbReference type="Proteomes" id="UP000784294">
    <property type="component" value="Unassembled WGS sequence"/>
</dbReference>
<accession>A0A448WQQ6</accession>
<gene>
    <name evidence="1" type="ORF">PXEA_LOCUS11179</name>
</gene>
<dbReference type="AlphaFoldDB" id="A0A448WQQ6"/>
<evidence type="ECO:0000313" key="1">
    <source>
        <dbReference type="EMBL" id="VEL17739.1"/>
    </source>
</evidence>
<organism evidence="1 2">
    <name type="scientific">Protopolystoma xenopodis</name>
    <dbReference type="NCBI Taxonomy" id="117903"/>
    <lineage>
        <taxon>Eukaryota</taxon>
        <taxon>Metazoa</taxon>
        <taxon>Spiralia</taxon>
        <taxon>Lophotrochozoa</taxon>
        <taxon>Platyhelminthes</taxon>
        <taxon>Monogenea</taxon>
        <taxon>Polyopisthocotylea</taxon>
        <taxon>Polystomatidea</taxon>
        <taxon>Polystomatidae</taxon>
        <taxon>Protopolystoma</taxon>
    </lineage>
</organism>
<sequence length="449" mass="48388">MRHSRPFSASERAALLHLIGQLIEHTFLVLRPKQIDLIRSIVGRDAESLNTASLPISPAREAEVHRDELTTTRRILDSLDSLSPSLTCGQAVSLLGCLCHMQAIAGISSEQASRLADLELELTSRLCLHILASPLSAPLHLPTILDTDTVAMLTWLLQRCPIEASPVPDGLSPASLSPPASPGHRLPVGLSAPQLQATTLPDRLPRLVSPSALLAATSFLQNLPEATCLGPDEAGLMSACLNSIQITLDDLSSMGLLTTSVQTDHRSFSCHGPFRPDGLQPPCIAPSELAAVEAVRVRLDKYLTDWEDDKRTREGRVEAEIGCLLAVLASRLGKKIAQAYHASLRRGLEIWLSASANDRFVFNRRTAGDLVNALYVAVTACSGQASQMYSLQSNRSGLTLQAPINLYSVPPAGIRVSVQSLIEQLIKPVDEVSNLPTIIGCSLVIKYLL</sequence>